<reference evidence="1" key="1">
    <citation type="submission" date="2021-03" db="EMBL/GenBank/DDBJ databases">
        <authorList>
            <person name="Bekaert M."/>
        </authorList>
    </citation>
    <scope>NUCLEOTIDE SEQUENCE</scope>
</reference>
<protein>
    <recommendedName>
        <fullName evidence="3">Reverse transcriptase zinc-binding domain-containing protein</fullName>
    </recommendedName>
</protein>
<sequence length="201" mass="23409">MYVISSGKNDSSGRRHEGMYVTGVDVNGIEAEFQFNGLKKLKKIEEPSEVTRQDIKSVARESVLRKWQNQWESSQRGRNYYNYHQKVCQKIPKDLPSKWSFSITTSLRTGYCDLNDYKSKIIPSSDKNCSCGEPETVEHYLLHCSNYEEARKRMRTSIYFITGNIHMDLDTLLGIESIVKKTLIETIEMRYCAIWKINGVW</sequence>
<evidence type="ECO:0008006" key="3">
    <source>
        <dbReference type="Google" id="ProtNLM"/>
    </source>
</evidence>
<name>A0A8S3VF86_MYTED</name>
<gene>
    <name evidence="1" type="ORF">MEDL_67281</name>
</gene>
<evidence type="ECO:0000313" key="1">
    <source>
        <dbReference type="EMBL" id="CAG2255881.1"/>
    </source>
</evidence>
<dbReference type="EMBL" id="CAJPWZ010003288">
    <property type="protein sequence ID" value="CAG2255881.1"/>
    <property type="molecule type" value="Genomic_DNA"/>
</dbReference>
<organism evidence="1 2">
    <name type="scientific">Mytilus edulis</name>
    <name type="common">Blue mussel</name>
    <dbReference type="NCBI Taxonomy" id="6550"/>
    <lineage>
        <taxon>Eukaryota</taxon>
        <taxon>Metazoa</taxon>
        <taxon>Spiralia</taxon>
        <taxon>Lophotrochozoa</taxon>
        <taxon>Mollusca</taxon>
        <taxon>Bivalvia</taxon>
        <taxon>Autobranchia</taxon>
        <taxon>Pteriomorphia</taxon>
        <taxon>Mytilida</taxon>
        <taxon>Mytiloidea</taxon>
        <taxon>Mytilidae</taxon>
        <taxon>Mytilinae</taxon>
        <taxon>Mytilus</taxon>
    </lineage>
</organism>
<dbReference type="AlphaFoldDB" id="A0A8S3VF86"/>
<dbReference type="OrthoDB" id="7696036at2759"/>
<proteinExistence type="predicted"/>
<accession>A0A8S3VF86</accession>
<evidence type="ECO:0000313" key="2">
    <source>
        <dbReference type="Proteomes" id="UP000683360"/>
    </source>
</evidence>
<comment type="caution">
    <text evidence="1">The sequence shown here is derived from an EMBL/GenBank/DDBJ whole genome shotgun (WGS) entry which is preliminary data.</text>
</comment>
<dbReference type="Proteomes" id="UP000683360">
    <property type="component" value="Unassembled WGS sequence"/>
</dbReference>
<keyword evidence="2" id="KW-1185">Reference proteome</keyword>